<evidence type="ECO:0000313" key="1">
    <source>
        <dbReference type="EMBL" id="MDO6672886.1"/>
    </source>
</evidence>
<dbReference type="RefSeq" id="WP_303594478.1">
    <property type="nucleotide sequence ID" value="NZ_JAUORK010000016.1"/>
</dbReference>
<organism evidence="1 2">
    <name type="scientific">Cobetia amphilecti</name>
    <dbReference type="NCBI Taxonomy" id="1055104"/>
    <lineage>
        <taxon>Bacteria</taxon>
        <taxon>Pseudomonadati</taxon>
        <taxon>Pseudomonadota</taxon>
        <taxon>Gammaproteobacteria</taxon>
        <taxon>Oceanospirillales</taxon>
        <taxon>Halomonadaceae</taxon>
        <taxon>Cobetia</taxon>
    </lineage>
</organism>
<accession>A0AAP4U0W7</accession>
<comment type="caution">
    <text evidence="1">The sequence shown here is derived from an EMBL/GenBank/DDBJ whole genome shotgun (WGS) entry which is preliminary data.</text>
</comment>
<dbReference type="PANTHER" id="PTHR35175:SF1">
    <property type="entry name" value="OXIDOREDUCTASE"/>
    <property type="match status" value="1"/>
</dbReference>
<name>A0AAP4U0W7_9GAMM</name>
<dbReference type="InterPro" id="IPR010710">
    <property type="entry name" value="DUF1289"/>
</dbReference>
<sequence length="164" mass="18414">MSRILSPCVGVCSTTVGDSVCRGCQRHDHEILAWFGYDSDQRAERMLALDELRSQVAARWLRVADDAMLAEQLTRHRIRFRADQSALSHAVELLRVGRSRIKDLSAYGIAPLAHARELEPEQLFAHINDEIMVEAAKRADNDMNSVVEVSPVSQQQTQASETKD</sequence>
<dbReference type="EMBL" id="JAUORK010000016">
    <property type="protein sequence ID" value="MDO6672886.1"/>
    <property type="molecule type" value="Genomic_DNA"/>
</dbReference>
<dbReference type="Pfam" id="PF06945">
    <property type="entry name" value="DUF1289"/>
    <property type="match status" value="1"/>
</dbReference>
<dbReference type="AlphaFoldDB" id="A0AAP4U0W7"/>
<dbReference type="Proteomes" id="UP001170481">
    <property type="component" value="Unassembled WGS sequence"/>
</dbReference>
<protein>
    <submittedName>
        <fullName evidence="1">DUF1289 domain-containing protein</fullName>
    </submittedName>
</protein>
<dbReference type="PANTHER" id="PTHR35175">
    <property type="entry name" value="DUF1289 DOMAIN-CONTAINING PROTEIN"/>
    <property type="match status" value="1"/>
</dbReference>
<gene>
    <name evidence="1" type="ORF">Q4535_12240</name>
</gene>
<reference evidence="1" key="1">
    <citation type="submission" date="2023-07" db="EMBL/GenBank/DDBJ databases">
        <title>Genome content predicts the carbon catabolic preferences of heterotrophic bacteria.</title>
        <authorList>
            <person name="Gralka M."/>
        </authorList>
    </citation>
    <scope>NUCLEOTIDE SEQUENCE</scope>
    <source>
        <strain evidence="1">C2R13</strain>
    </source>
</reference>
<proteinExistence type="predicted"/>
<evidence type="ECO:0000313" key="2">
    <source>
        <dbReference type="Proteomes" id="UP001170481"/>
    </source>
</evidence>